<keyword evidence="1" id="KW-1133">Transmembrane helix</keyword>
<evidence type="ECO:0000256" key="2">
    <source>
        <dbReference type="SAM" id="SignalP"/>
    </source>
</evidence>
<feature type="transmembrane region" description="Helical" evidence="1">
    <location>
        <begin position="101"/>
        <end position="118"/>
    </location>
</feature>
<dbReference type="InterPro" id="IPR013424">
    <property type="entry name" value="Ice-binding_C"/>
</dbReference>
<keyword evidence="1" id="KW-0472">Membrane</keyword>
<gene>
    <name evidence="3" type="ORF">HBH26_05315</name>
</gene>
<proteinExistence type="predicted"/>
<feature type="chain" id="PRO_5047544092" evidence="2">
    <location>
        <begin position="31"/>
        <end position="145"/>
    </location>
</feature>
<sequence length="145" mass="15014">MATAGERRTVTARRMALALVCARAPAPALASVAAPRGAGSVVWEEQAAGGHGIAIDHAAASPSTDALEQEIAALGENESYATAEPGPLDALMRAVGRLPEPATWGLMILGFGGIGGAMRRRMRRSDADFTARVRRIADGEDPPRG</sequence>
<feature type="signal peptide" evidence="2">
    <location>
        <begin position="1"/>
        <end position="30"/>
    </location>
</feature>
<comment type="caution">
    <text evidence="3">The sequence shown here is derived from an EMBL/GenBank/DDBJ whole genome shotgun (WGS) entry which is preliminary data.</text>
</comment>
<keyword evidence="4" id="KW-1185">Reference proteome</keyword>
<dbReference type="NCBIfam" id="NF035944">
    <property type="entry name" value="PEPxxWA-CTERM"/>
    <property type="match status" value="1"/>
</dbReference>
<evidence type="ECO:0000313" key="4">
    <source>
        <dbReference type="Proteomes" id="UP000732399"/>
    </source>
</evidence>
<accession>A0ABX1CPQ0</accession>
<organism evidence="3 4">
    <name type="scientific">Sphingomonas corticis</name>
    <dbReference type="NCBI Taxonomy" id="2722791"/>
    <lineage>
        <taxon>Bacteria</taxon>
        <taxon>Pseudomonadati</taxon>
        <taxon>Pseudomonadota</taxon>
        <taxon>Alphaproteobacteria</taxon>
        <taxon>Sphingomonadales</taxon>
        <taxon>Sphingomonadaceae</taxon>
        <taxon>Sphingomonas</taxon>
    </lineage>
</organism>
<dbReference type="NCBIfam" id="TIGR02595">
    <property type="entry name" value="PEP_CTERM"/>
    <property type="match status" value="1"/>
</dbReference>
<dbReference type="EMBL" id="JAAVJH010000003">
    <property type="protein sequence ID" value="NJR78035.1"/>
    <property type="molecule type" value="Genomic_DNA"/>
</dbReference>
<keyword evidence="2" id="KW-0732">Signal</keyword>
<protein>
    <submittedName>
        <fullName evidence="3">PEPxxWA-CTERM sorting domain-containing protein</fullName>
    </submittedName>
</protein>
<evidence type="ECO:0000313" key="3">
    <source>
        <dbReference type="EMBL" id="NJR78035.1"/>
    </source>
</evidence>
<reference evidence="3 4" key="1">
    <citation type="submission" date="2020-03" db="EMBL/GenBank/DDBJ databases">
        <authorList>
            <person name="Wang L."/>
            <person name="He N."/>
            <person name="Li Y."/>
            <person name="Fang Y."/>
            <person name="Zhang F."/>
        </authorList>
    </citation>
    <scope>NUCLEOTIDE SEQUENCE [LARGE SCALE GENOMIC DNA]</scope>
    <source>
        <strain evidence="3 4">36D10-4-7</strain>
    </source>
</reference>
<keyword evidence="1" id="KW-0812">Transmembrane</keyword>
<evidence type="ECO:0000256" key="1">
    <source>
        <dbReference type="SAM" id="Phobius"/>
    </source>
</evidence>
<dbReference type="Proteomes" id="UP000732399">
    <property type="component" value="Unassembled WGS sequence"/>
</dbReference>
<name>A0ABX1CPQ0_9SPHN</name>